<keyword evidence="2" id="KW-1185">Reference proteome</keyword>
<proteinExistence type="predicted"/>
<evidence type="ECO:0000313" key="2">
    <source>
        <dbReference type="Proteomes" id="UP001212841"/>
    </source>
</evidence>
<protein>
    <submittedName>
        <fullName evidence="1">Uncharacterized protein</fullName>
    </submittedName>
</protein>
<name>A0AAD5S6B0_9FUNG</name>
<gene>
    <name evidence="1" type="ORF">HK097_001732</name>
</gene>
<dbReference type="AlphaFoldDB" id="A0AAD5S6B0"/>
<reference evidence="1" key="1">
    <citation type="submission" date="2020-05" db="EMBL/GenBank/DDBJ databases">
        <title>Phylogenomic resolution of chytrid fungi.</title>
        <authorList>
            <person name="Stajich J.E."/>
            <person name="Amses K."/>
            <person name="Simmons R."/>
            <person name="Seto K."/>
            <person name="Myers J."/>
            <person name="Bonds A."/>
            <person name="Quandt C.A."/>
            <person name="Barry K."/>
            <person name="Liu P."/>
            <person name="Grigoriev I."/>
            <person name="Longcore J.E."/>
            <person name="James T.Y."/>
        </authorList>
    </citation>
    <scope>NUCLEOTIDE SEQUENCE</scope>
    <source>
        <strain evidence="1">JEL0318</strain>
    </source>
</reference>
<dbReference type="Proteomes" id="UP001212841">
    <property type="component" value="Unassembled WGS sequence"/>
</dbReference>
<organism evidence="1 2">
    <name type="scientific">Rhizophlyctis rosea</name>
    <dbReference type="NCBI Taxonomy" id="64517"/>
    <lineage>
        <taxon>Eukaryota</taxon>
        <taxon>Fungi</taxon>
        <taxon>Fungi incertae sedis</taxon>
        <taxon>Chytridiomycota</taxon>
        <taxon>Chytridiomycota incertae sedis</taxon>
        <taxon>Chytridiomycetes</taxon>
        <taxon>Rhizophlyctidales</taxon>
        <taxon>Rhizophlyctidaceae</taxon>
        <taxon>Rhizophlyctis</taxon>
    </lineage>
</organism>
<dbReference type="EMBL" id="JADGJD010001350">
    <property type="protein sequence ID" value="KAJ3043538.1"/>
    <property type="molecule type" value="Genomic_DNA"/>
</dbReference>
<evidence type="ECO:0000313" key="1">
    <source>
        <dbReference type="EMBL" id="KAJ3043538.1"/>
    </source>
</evidence>
<comment type="caution">
    <text evidence="1">The sequence shown here is derived from an EMBL/GenBank/DDBJ whole genome shotgun (WGS) entry which is preliminary data.</text>
</comment>
<accession>A0AAD5S6B0</accession>
<sequence length="310" mass="34368">MPSHDSTQVSNIYEQEARTAITTVLYDVIRPEGLLSDVAIRQSPQNRKLTNPDILFRTADQLESNNFQAAWNACGNRGSGSAFAQLGQNPSSLECEYLGHTDILMIEPKALTARLLQHKRIEVLKHKPSLPPILNPFRASAPDLIDRIDPTGAPIPTSTGDLRDSPNLTDTKPHPLIKKLCSSDTCPPEATQYVLGEVTADAGKLEKKLCQLERICTYKIIEHNVRESTERTALDLIALAILASTSTPSGRLYNFLKRNEASLPNLAALNKIGRLVLMEHKDSLAETIHQIRVDVEEVMKRSGHERSIKL</sequence>